<dbReference type="Pfam" id="PF13439">
    <property type="entry name" value="Glyco_transf_4"/>
    <property type="match status" value="1"/>
</dbReference>
<keyword evidence="6" id="KW-1185">Reference proteome</keyword>
<evidence type="ECO:0000313" key="6">
    <source>
        <dbReference type="Proteomes" id="UP000295087"/>
    </source>
</evidence>
<accession>A0A4V3CN78</accession>
<dbReference type="Pfam" id="PF00534">
    <property type="entry name" value="Glycos_transf_1"/>
    <property type="match status" value="1"/>
</dbReference>
<organism evidence="5 6">
    <name type="scientific">Nocardia ignorata</name>
    <dbReference type="NCBI Taxonomy" id="145285"/>
    <lineage>
        <taxon>Bacteria</taxon>
        <taxon>Bacillati</taxon>
        <taxon>Actinomycetota</taxon>
        <taxon>Actinomycetes</taxon>
        <taxon>Mycobacteriales</taxon>
        <taxon>Nocardiaceae</taxon>
        <taxon>Nocardia</taxon>
    </lineage>
</organism>
<keyword evidence="2 5" id="KW-0808">Transferase</keyword>
<dbReference type="InterPro" id="IPR001296">
    <property type="entry name" value="Glyco_trans_1"/>
</dbReference>
<evidence type="ECO:0000259" key="3">
    <source>
        <dbReference type="Pfam" id="PF00534"/>
    </source>
</evidence>
<evidence type="ECO:0000256" key="1">
    <source>
        <dbReference type="ARBA" id="ARBA00022676"/>
    </source>
</evidence>
<feature type="domain" description="Glycosyltransferase subfamily 4-like N-terminal" evidence="4">
    <location>
        <begin position="18"/>
        <end position="192"/>
    </location>
</feature>
<evidence type="ECO:0000313" key="5">
    <source>
        <dbReference type="EMBL" id="TDP32982.1"/>
    </source>
</evidence>
<evidence type="ECO:0000256" key="2">
    <source>
        <dbReference type="ARBA" id="ARBA00022679"/>
    </source>
</evidence>
<dbReference type="SUPFAM" id="SSF53756">
    <property type="entry name" value="UDP-Glycosyltransferase/glycogen phosphorylase"/>
    <property type="match status" value="1"/>
</dbReference>
<proteinExistence type="predicted"/>
<dbReference type="AlphaFoldDB" id="A0A4V3CN78"/>
<evidence type="ECO:0000259" key="4">
    <source>
        <dbReference type="Pfam" id="PF13439"/>
    </source>
</evidence>
<dbReference type="EMBL" id="SNXK01000005">
    <property type="protein sequence ID" value="TDP32982.1"/>
    <property type="molecule type" value="Genomic_DNA"/>
</dbReference>
<gene>
    <name evidence="5" type="ORF">DFR75_105220</name>
</gene>
<dbReference type="InterPro" id="IPR028098">
    <property type="entry name" value="Glyco_trans_4-like_N"/>
</dbReference>
<dbReference type="Proteomes" id="UP000295087">
    <property type="component" value="Unassembled WGS sequence"/>
</dbReference>
<dbReference type="PANTHER" id="PTHR12526">
    <property type="entry name" value="GLYCOSYLTRANSFERASE"/>
    <property type="match status" value="1"/>
</dbReference>
<protein>
    <submittedName>
        <fullName evidence="5">Glycosyltransferase involved in cell wall biosynthesis</fullName>
    </submittedName>
</protein>
<comment type="caution">
    <text evidence="5">The sequence shown here is derived from an EMBL/GenBank/DDBJ whole genome shotgun (WGS) entry which is preliminary data.</text>
</comment>
<keyword evidence="1" id="KW-0328">Glycosyltransferase</keyword>
<dbReference type="GO" id="GO:0016757">
    <property type="term" value="F:glycosyltransferase activity"/>
    <property type="evidence" value="ECO:0007669"/>
    <property type="project" value="UniProtKB-KW"/>
</dbReference>
<feature type="domain" description="Glycosyl transferase family 1" evidence="3">
    <location>
        <begin position="206"/>
        <end position="364"/>
    </location>
</feature>
<dbReference type="PANTHER" id="PTHR12526:SF635">
    <property type="entry name" value="GLYCOSYL TRANSFERASE GROUP 1"/>
    <property type="match status" value="1"/>
</dbReference>
<name>A0A4V3CN78_NOCIG</name>
<sequence>MVSEHASPLAPLGGTDAGGQNVHVAALSATLAQRGHEVIVYTRHDGTHSERTIHTDDGYRVVHVPAGPPRPIPKDEILPHLGEFAAFLRDDWAREHPDVVHAHFWMSGMAAELAAHGTGIPVLVTFHALGTVKHRYQGRADTSPPARIRIERLVASRSARVIATCSDEVGELTKMGVPPHHVSVVPCGVDLDLFTPDGPVAERGAPHRILSVGRMVPRKGYDLAIAALRELPDTELVIAGGADDKGKTHAEARRLRGCAHRIGVGDRVHLLGSVEHTAMPELIRSADVVACTPWYEPFGIVPLEAMGCARPVVATAVGGMLDTVVDGVTGALVAPNSPEALAAAIRPLLDNPHLAASRGAAGRRRAENSYSWERVGTRTLTAYRKVSARRVDRAAMSA</sequence>
<dbReference type="Gene3D" id="3.40.50.2000">
    <property type="entry name" value="Glycogen Phosphorylase B"/>
    <property type="match status" value="2"/>
</dbReference>
<reference evidence="5 6" key="1">
    <citation type="submission" date="2019-03" db="EMBL/GenBank/DDBJ databases">
        <title>Genomic Encyclopedia of Type Strains, Phase IV (KMG-IV): sequencing the most valuable type-strain genomes for metagenomic binning, comparative biology and taxonomic classification.</title>
        <authorList>
            <person name="Goeker M."/>
        </authorList>
    </citation>
    <scope>NUCLEOTIDE SEQUENCE [LARGE SCALE GENOMIC DNA]</scope>
    <source>
        <strain evidence="5 6">DSM 44496</strain>
    </source>
</reference>